<comment type="caution">
    <text evidence="10">The sequence shown here is derived from an EMBL/GenBank/DDBJ whole genome shotgun (WGS) entry which is preliminary data.</text>
</comment>
<evidence type="ECO:0000259" key="9">
    <source>
        <dbReference type="Pfam" id="PF18967"/>
    </source>
</evidence>
<evidence type="ECO:0000313" key="10">
    <source>
        <dbReference type="EMBL" id="MDO6414609.1"/>
    </source>
</evidence>
<evidence type="ECO:0000256" key="5">
    <source>
        <dbReference type="ARBA" id="ARBA00022989"/>
    </source>
</evidence>
<dbReference type="EMBL" id="JAUOTP010000003">
    <property type="protein sequence ID" value="MDO6414609.1"/>
    <property type="molecule type" value="Genomic_DNA"/>
</dbReference>
<reference evidence="10" key="1">
    <citation type="submission" date="2023-07" db="EMBL/GenBank/DDBJ databases">
        <authorList>
            <person name="Kim M."/>
        </authorList>
    </citation>
    <scope>NUCLEOTIDE SEQUENCE</scope>
    <source>
        <strain evidence="10">BIUV-7</strain>
    </source>
</reference>
<accession>A0ABT8Y8G8</accession>
<evidence type="ECO:0000256" key="3">
    <source>
        <dbReference type="ARBA" id="ARBA00022692"/>
    </source>
</evidence>
<organism evidence="10 11">
    <name type="scientific">Sphingomonas natans</name>
    <dbReference type="NCBI Taxonomy" id="3063330"/>
    <lineage>
        <taxon>Bacteria</taxon>
        <taxon>Pseudomonadati</taxon>
        <taxon>Pseudomonadota</taxon>
        <taxon>Alphaproteobacteria</taxon>
        <taxon>Sphingomonadales</taxon>
        <taxon>Sphingomonadaceae</taxon>
        <taxon>Sphingomonas</taxon>
    </lineage>
</organism>
<evidence type="ECO:0000256" key="6">
    <source>
        <dbReference type="ARBA" id="ARBA00023118"/>
    </source>
</evidence>
<keyword evidence="5 8" id="KW-1133">Transmembrane helix</keyword>
<dbReference type="InterPro" id="IPR043760">
    <property type="entry name" value="PycTM_dom"/>
</dbReference>
<name>A0ABT8Y8G8_9SPHN</name>
<keyword evidence="2" id="KW-1003">Cell membrane</keyword>
<feature type="domain" description="Pycsar effector protein" evidence="9">
    <location>
        <begin position="2"/>
        <end position="136"/>
    </location>
</feature>
<evidence type="ECO:0000256" key="7">
    <source>
        <dbReference type="ARBA" id="ARBA00023136"/>
    </source>
</evidence>
<keyword evidence="4" id="KW-0547">Nucleotide-binding</keyword>
<dbReference type="RefSeq" id="WP_303541886.1">
    <property type="nucleotide sequence ID" value="NZ_JAUOTP010000003.1"/>
</dbReference>
<dbReference type="Proteomes" id="UP001169764">
    <property type="component" value="Unassembled WGS sequence"/>
</dbReference>
<evidence type="ECO:0000313" key="11">
    <source>
        <dbReference type="Proteomes" id="UP001169764"/>
    </source>
</evidence>
<keyword evidence="11" id="KW-1185">Reference proteome</keyword>
<sequence>MADTKASILMAATFVTFTITVGQSRDGAGPPLPLLVLGGFAFIAAILTVLAIMPATAPPKTGRLNLLFFGAYAPLSEHEYLTKMRILLQSDERIFDAMAIDIYQNGQVLARKKYKLLSYAYRVFVLGMSASLLTFVIERYF</sequence>
<keyword evidence="7 8" id="KW-0472">Membrane</keyword>
<keyword evidence="3 8" id="KW-0812">Transmembrane</keyword>
<evidence type="ECO:0000256" key="1">
    <source>
        <dbReference type="ARBA" id="ARBA00004236"/>
    </source>
</evidence>
<proteinExistence type="predicted"/>
<dbReference type="Pfam" id="PF18967">
    <property type="entry name" value="PycTM"/>
    <property type="match status" value="1"/>
</dbReference>
<keyword evidence="6" id="KW-0051">Antiviral defense</keyword>
<comment type="subcellular location">
    <subcellularLocation>
        <location evidence="1">Cell membrane</location>
    </subcellularLocation>
</comment>
<gene>
    <name evidence="10" type="ORF">Q4F19_09470</name>
</gene>
<feature type="transmembrane region" description="Helical" evidence="8">
    <location>
        <begin position="119"/>
        <end position="137"/>
    </location>
</feature>
<protein>
    <submittedName>
        <fullName evidence="10">DUF5706 domain-containing protein</fullName>
    </submittedName>
</protein>
<evidence type="ECO:0000256" key="4">
    <source>
        <dbReference type="ARBA" id="ARBA00022741"/>
    </source>
</evidence>
<evidence type="ECO:0000256" key="2">
    <source>
        <dbReference type="ARBA" id="ARBA00022475"/>
    </source>
</evidence>
<feature type="transmembrane region" description="Helical" evidence="8">
    <location>
        <begin position="32"/>
        <end position="53"/>
    </location>
</feature>
<evidence type="ECO:0000256" key="8">
    <source>
        <dbReference type="SAM" id="Phobius"/>
    </source>
</evidence>